<keyword evidence="1" id="KW-1133">Transmembrane helix</keyword>
<proteinExistence type="predicted"/>
<evidence type="ECO:0000313" key="2">
    <source>
        <dbReference type="EMBL" id="NYI84635.1"/>
    </source>
</evidence>
<dbReference type="Proteomes" id="UP000587002">
    <property type="component" value="Unassembled WGS sequence"/>
</dbReference>
<feature type="transmembrane region" description="Helical" evidence="1">
    <location>
        <begin position="196"/>
        <end position="222"/>
    </location>
</feature>
<organism evidence="2 3">
    <name type="scientific">Saccharopolyspora hordei</name>
    <dbReference type="NCBI Taxonomy" id="1838"/>
    <lineage>
        <taxon>Bacteria</taxon>
        <taxon>Bacillati</taxon>
        <taxon>Actinomycetota</taxon>
        <taxon>Actinomycetes</taxon>
        <taxon>Pseudonocardiales</taxon>
        <taxon>Pseudonocardiaceae</taxon>
        <taxon>Saccharopolyspora</taxon>
    </lineage>
</organism>
<feature type="transmembrane region" description="Helical" evidence="1">
    <location>
        <begin position="158"/>
        <end position="176"/>
    </location>
</feature>
<dbReference type="EMBL" id="JACCFJ010000001">
    <property type="protein sequence ID" value="NYI84635.1"/>
    <property type="molecule type" value="Genomic_DNA"/>
</dbReference>
<keyword evidence="3" id="KW-1185">Reference proteome</keyword>
<dbReference type="RefSeq" id="WP_179722007.1">
    <property type="nucleotide sequence ID" value="NZ_BAABFH010000001.1"/>
</dbReference>
<feature type="transmembrane region" description="Helical" evidence="1">
    <location>
        <begin position="95"/>
        <end position="119"/>
    </location>
</feature>
<dbReference type="AlphaFoldDB" id="A0A853AKM3"/>
<accession>A0A853AKM3</accession>
<reference evidence="2 3" key="1">
    <citation type="submission" date="2020-07" db="EMBL/GenBank/DDBJ databases">
        <title>Sequencing the genomes of 1000 actinobacteria strains.</title>
        <authorList>
            <person name="Klenk H.-P."/>
        </authorList>
    </citation>
    <scope>NUCLEOTIDE SEQUENCE [LARGE SCALE GENOMIC DNA]</scope>
    <source>
        <strain evidence="2 3">DSM 44065</strain>
    </source>
</reference>
<dbReference type="Pfam" id="PF10067">
    <property type="entry name" value="DUF2306"/>
    <property type="match status" value="1"/>
</dbReference>
<feature type="transmembrane region" description="Helical" evidence="1">
    <location>
        <begin position="58"/>
        <end position="83"/>
    </location>
</feature>
<protein>
    <submittedName>
        <fullName evidence="2">Uncharacterized membrane protein YozB (DUF420 family)</fullName>
    </submittedName>
</protein>
<dbReference type="InterPro" id="IPR018750">
    <property type="entry name" value="DUF2306_membrane"/>
</dbReference>
<name>A0A853AKM3_9PSEU</name>
<gene>
    <name evidence="2" type="ORF">HNR68_003265</name>
</gene>
<feature type="transmembrane region" description="Helical" evidence="1">
    <location>
        <begin position="125"/>
        <end position="146"/>
    </location>
</feature>
<feature type="transmembrane region" description="Helical" evidence="1">
    <location>
        <begin position="21"/>
        <end position="38"/>
    </location>
</feature>
<sequence>MSTVVRPAVQRSPVRWWRRPWVGPLALVAVLFLVYSLPPYLTGDPALSRVQVPSGGVVHYPLLVGHVLFGAVAMLTCCFQVWPAFRARSPRAHRLIGRVYVVAGVLPASVLAVPVALFAPFGPVAAVSNVLLGLLWFGCTVAGWRAARQRRFRQHRRWMVRSFVLTMSIVTNRLWGPVWTVVLAPQLPTTFGGDEAFFGATVAGLTTWTGWVLPLLACQWWLDRRTPAAAR</sequence>
<keyword evidence="1" id="KW-0472">Membrane</keyword>
<comment type="caution">
    <text evidence="2">The sequence shown here is derived from an EMBL/GenBank/DDBJ whole genome shotgun (WGS) entry which is preliminary data.</text>
</comment>
<keyword evidence="1" id="KW-0812">Transmembrane</keyword>
<evidence type="ECO:0000256" key="1">
    <source>
        <dbReference type="SAM" id="Phobius"/>
    </source>
</evidence>
<evidence type="ECO:0000313" key="3">
    <source>
        <dbReference type="Proteomes" id="UP000587002"/>
    </source>
</evidence>